<dbReference type="Proteomes" id="UP000824782">
    <property type="component" value="Unassembled WGS sequence"/>
</dbReference>
<dbReference type="PANTHER" id="PTHR43881:SF1">
    <property type="entry name" value="GAMMA-GLUTAMYLTRANSPEPTIDASE (AFU_ORTHOLOGUE AFUA_4G13580)"/>
    <property type="match status" value="1"/>
</dbReference>
<comment type="similarity">
    <text evidence="1">Belongs to the gamma-glutamyltransferase family.</text>
</comment>
<dbReference type="Gene3D" id="3.60.20.40">
    <property type="match status" value="1"/>
</dbReference>
<name>A0AAV7C757_ENGPU</name>
<evidence type="ECO:0000313" key="3">
    <source>
        <dbReference type="Proteomes" id="UP000824782"/>
    </source>
</evidence>
<evidence type="ECO:0000313" key="2">
    <source>
        <dbReference type="EMBL" id="KAG8580842.1"/>
    </source>
</evidence>
<accession>A0AAV7C757</accession>
<evidence type="ECO:0008006" key="4">
    <source>
        <dbReference type="Google" id="ProtNLM"/>
    </source>
</evidence>
<dbReference type="EMBL" id="WNYA01000003">
    <property type="protein sequence ID" value="KAG8580841.1"/>
    <property type="molecule type" value="Genomic_DNA"/>
</dbReference>
<dbReference type="PRINTS" id="PR01210">
    <property type="entry name" value="GGTRANSPTASE"/>
</dbReference>
<dbReference type="Pfam" id="PF01019">
    <property type="entry name" value="G_glu_transpept"/>
    <property type="match status" value="1"/>
</dbReference>
<evidence type="ECO:0000256" key="1">
    <source>
        <dbReference type="ARBA" id="ARBA00009381"/>
    </source>
</evidence>
<dbReference type="InterPro" id="IPR043137">
    <property type="entry name" value="GGT_ssub_C"/>
</dbReference>
<dbReference type="EMBL" id="WNYA01000003">
    <property type="protein sequence ID" value="KAG8580842.1"/>
    <property type="molecule type" value="Genomic_DNA"/>
</dbReference>
<protein>
    <recommendedName>
        <fullName evidence="4">Gamma-glutamyltransferase</fullName>
    </recommendedName>
</protein>
<dbReference type="AlphaFoldDB" id="A0AAV7C757"/>
<dbReference type="InterPro" id="IPR029055">
    <property type="entry name" value="Ntn_hydrolases_N"/>
</dbReference>
<feature type="non-terminal residue" evidence="2">
    <location>
        <position position="397"/>
    </location>
</feature>
<keyword evidence="3" id="KW-1185">Reference proteome</keyword>
<dbReference type="InterPro" id="IPR043138">
    <property type="entry name" value="GGT_lsub"/>
</dbReference>
<dbReference type="Gene3D" id="1.10.246.130">
    <property type="match status" value="1"/>
</dbReference>
<comment type="caution">
    <text evidence="2">The sequence shown here is derived from an EMBL/GenBank/DDBJ whole genome shotgun (WGS) entry which is preliminary data.</text>
</comment>
<dbReference type="PANTHER" id="PTHR43881">
    <property type="entry name" value="GAMMA-GLUTAMYLTRANSPEPTIDASE (AFU_ORTHOLOGUE AFUA_4G13580)"/>
    <property type="match status" value="1"/>
</dbReference>
<dbReference type="InterPro" id="IPR052896">
    <property type="entry name" value="GGT-like_enzyme"/>
</dbReference>
<gene>
    <name evidence="2" type="ORF">GDO81_007439</name>
</gene>
<reference evidence="2" key="1">
    <citation type="thesis" date="2020" institute="ProQuest LLC" country="789 East Eisenhower Parkway, Ann Arbor, MI, USA">
        <title>Comparative Genomics and Chromosome Evolution.</title>
        <authorList>
            <person name="Mudd A.B."/>
        </authorList>
    </citation>
    <scope>NUCLEOTIDE SEQUENCE</scope>
    <source>
        <strain evidence="2">237g6f4</strain>
        <tissue evidence="2">Blood</tissue>
    </source>
</reference>
<dbReference type="SUPFAM" id="SSF56235">
    <property type="entry name" value="N-terminal nucleophile aminohydrolases (Ntn hydrolases)"/>
    <property type="match status" value="1"/>
</dbReference>
<sequence length="397" mass="42600">MTSMLEFISRRSPIVCTGGCVATSQPLATQIGLDILKKGGNAADAAVAVAAALNVTEPSSTGIGGDCFCLFYKSETKKVYGLNGSGRSPMALSLELLNQQGFNEENPLPPMHAHNVTVPGAAAAWVDTVSLFGSKKLNLEEILQPAIDLAESGFPVSEVSAFQWNTAAYKLQSPDNKFGADLLINGQAPQHGQLFRNPSLARTFKDLSLHGKPGFYEGRIAQAIVQVVQSHGGLLDHNDLSSHSTEEVQPICTTYKGVKVWEIPPNSQGITVLMALNILENFSVKELGHNSADYVHTLTEALKFSTSDCQWYCADSAAVPVPTKELLSKDYSTKQVKRIDTKRASEGNDHGSPFEVGNDTVYFTVVDVHGNACSFINSNYKDVGTGLVPEGCGFTLQ</sequence>
<organism evidence="2 3">
    <name type="scientific">Engystomops pustulosus</name>
    <name type="common">Tungara frog</name>
    <name type="synonym">Physalaemus pustulosus</name>
    <dbReference type="NCBI Taxonomy" id="76066"/>
    <lineage>
        <taxon>Eukaryota</taxon>
        <taxon>Metazoa</taxon>
        <taxon>Chordata</taxon>
        <taxon>Craniata</taxon>
        <taxon>Vertebrata</taxon>
        <taxon>Euteleostomi</taxon>
        <taxon>Amphibia</taxon>
        <taxon>Batrachia</taxon>
        <taxon>Anura</taxon>
        <taxon>Neobatrachia</taxon>
        <taxon>Hyloidea</taxon>
        <taxon>Leptodactylidae</taxon>
        <taxon>Leiuperinae</taxon>
        <taxon>Engystomops</taxon>
    </lineage>
</organism>
<proteinExistence type="inferred from homology"/>